<evidence type="ECO:0000256" key="4">
    <source>
        <dbReference type="ARBA" id="ARBA00023163"/>
    </source>
</evidence>
<evidence type="ECO:0000313" key="9">
    <source>
        <dbReference type="Proteomes" id="UP001187192"/>
    </source>
</evidence>
<comment type="caution">
    <text evidence="8">The sequence shown here is derived from an EMBL/GenBank/DDBJ whole genome shotgun (WGS) entry which is preliminary data.</text>
</comment>
<evidence type="ECO:0000256" key="2">
    <source>
        <dbReference type="ARBA" id="ARBA00022491"/>
    </source>
</evidence>
<evidence type="ECO:0000256" key="3">
    <source>
        <dbReference type="ARBA" id="ARBA00023015"/>
    </source>
</evidence>
<comment type="subcellular location">
    <subcellularLocation>
        <location evidence="1 6">Nucleus</location>
    </subcellularLocation>
</comment>
<dbReference type="Proteomes" id="UP001187192">
    <property type="component" value="Unassembled WGS sequence"/>
</dbReference>
<evidence type="ECO:0000256" key="1">
    <source>
        <dbReference type="ARBA" id="ARBA00004123"/>
    </source>
</evidence>
<organism evidence="8 9">
    <name type="scientific">Ficus carica</name>
    <name type="common">Common fig</name>
    <dbReference type="NCBI Taxonomy" id="3494"/>
    <lineage>
        <taxon>Eukaryota</taxon>
        <taxon>Viridiplantae</taxon>
        <taxon>Streptophyta</taxon>
        <taxon>Embryophyta</taxon>
        <taxon>Tracheophyta</taxon>
        <taxon>Spermatophyta</taxon>
        <taxon>Magnoliopsida</taxon>
        <taxon>eudicotyledons</taxon>
        <taxon>Gunneridae</taxon>
        <taxon>Pentapetalae</taxon>
        <taxon>rosids</taxon>
        <taxon>fabids</taxon>
        <taxon>Rosales</taxon>
        <taxon>Moraceae</taxon>
        <taxon>Ficeae</taxon>
        <taxon>Ficus</taxon>
    </lineage>
</organism>
<evidence type="ECO:0000256" key="6">
    <source>
        <dbReference type="RuleBase" id="RU367028"/>
    </source>
</evidence>
<accession>A0AA88D2W7</accession>
<comment type="function">
    <text evidence="6">Transcriptional repressor that regulates multiple aspects of plant growth and development.</text>
</comment>
<proteinExistence type="predicted"/>
<keyword evidence="4 6" id="KW-0804">Transcription</keyword>
<dbReference type="PANTHER" id="PTHR33057:SF110">
    <property type="entry name" value="TRANSCRIPTION REPRESSOR"/>
    <property type="match status" value="1"/>
</dbReference>
<dbReference type="InterPro" id="IPR038933">
    <property type="entry name" value="Ovate"/>
</dbReference>
<keyword evidence="3 6" id="KW-0805">Transcription regulation</keyword>
<sequence>MPLIKRRNNKVMSLSASLPDDVSGVFAGSTCVVMCTTDPISCLRESIMEMIRDVGGVCDWNDIEELVYCYISLNSSALHQVIEEAFLSFGSFPS</sequence>
<name>A0AA88D2W7_FICCA</name>
<gene>
    <name evidence="8" type="ORF">TIFTF001_013483</name>
</gene>
<keyword evidence="5 6" id="KW-0539">Nucleus</keyword>
<feature type="domain" description="OVATE" evidence="7">
    <location>
        <begin position="32"/>
        <end position="92"/>
    </location>
</feature>
<evidence type="ECO:0000256" key="5">
    <source>
        <dbReference type="ARBA" id="ARBA00023242"/>
    </source>
</evidence>
<keyword evidence="9" id="KW-1185">Reference proteome</keyword>
<dbReference type="AlphaFoldDB" id="A0AA88D2W7"/>
<dbReference type="InterPro" id="IPR006458">
    <property type="entry name" value="Ovate_C"/>
</dbReference>
<dbReference type="GO" id="GO:0005634">
    <property type="term" value="C:nucleus"/>
    <property type="evidence" value="ECO:0007669"/>
    <property type="project" value="UniProtKB-SubCell"/>
</dbReference>
<dbReference type="Gramene" id="FCD_00009663-RA">
    <property type="protein sequence ID" value="FCD_00009663-RA:cds"/>
    <property type="gene ID" value="FCD_00009663"/>
</dbReference>
<reference evidence="8" key="1">
    <citation type="submission" date="2023-07" db="EMBL/GenBank/DDBJ databases">
        <title>draft genome sequence of fig (Ficus carica).</title>
        <authorList>
            <person name="Takahashi T."/>
            <person name="Nishimura K."/>
        </authorList>
    </citation>
    <scope>NUCLEOTIDE SEQUENCE</scope>
</reference>
<protein>
    <recommendedName>
        <fullName evidence="6">Transcription repressor</fullName>
    </recommendedName>
    <alternativeName>
        <fullName evidence="6">Ovate family protein</fullName>
    </alternativeName>
</protein>
<dbReference type="PROSITE" id="PS51754">
    <property type="entry name" value="OVATE"/>
    <property type="match status" value="1"/>
</dbReference>
<evidence type="ECO:0000313" key="8">
    <source>
        <dbReference type="EMBL" id="GMN44273.1"/>
    </source>
</evidence>
<dbReference type="Pfam" id="PF04844">
    <property type="entry name" value="Ovate"/>
    <property type="match status" value="1"/>
</dbReference>
<dbReference type="EMBL" id="BTGU01000018">
    <property type="protein sequence ID" value="GMN44273.1"/>
    <property type="molecule type" value="Genomic_DNA"/>
</dbReference>
<keyword evidence="2 6" id="KW-0678">Repressor</keyword>
<dbReference type="PANTHER" id="PTHR33057">
    <property type="entry name" value="TRANSCRIPTION REPRESSOR OFP7-RELATED"/>
    <property type="match status" value="1"/>
</dbReference>
<evidence type="ECO:0000259" key="7">
    <source>
        <dbReference type="PROSITE" id="PS51754"/>
    </source>
</evidence>
<dbReference type="GO" id="GO:0045892">
    <property type="term" value="P:negative regulation of DNA-templated transcription"/>
    <property type="evidence" value="ECO:0007669"/>
    <property type="project" value="UniProtKB-UniRule"/>
</dbReference>